<reference evidence="2" key="1">
    <citation type="journal article" date="2021" name="Front. Microbiol.">
        <title>Comprehensive Comparative Genomics and Phenotyping of Methylobacterium Species.</title>
        <authorList>
            <person name="Alessa O."/>
            <person name="Ogura Y."/>
            <person name="Fujitani Y."/>
            <person name="Takami H."/>
            <person name="Hayashi T."/>
            <person name="Sahin N."/>
            <person name="Tani A."/>
        </authorList>
    </citation>
    <scope>NUCLEOTIDE SEQUENCE</scope>
    <source>
        <strain evidence="2">DSM 17168</strain>
    </source>
</reference>
<keyword evidence="3" id="KW-1185">Reference proteome</keyword>
<protein>
    <submittedName>
        <fullName evidence="2">Uncharacterized protein</fullName>
    </submittedName>
</protein>
<reference evidence="2" key="2">
    <citation type="submission" date="2021-08" db="EMBL/GenBank/DDBJ databases">
        <authorList>
            <person name="Tani A."/>
            <person name="Ola A."/>
            <person name="Ogura Y."/>
            <person name="Katsura K."/>
            <person name="Hayashi T."/>
        </authorList>
    </citation>
    <scope>NUCLEOTIDE SEQUENCE</scope>
    <source>
        <strain evidence="2">DSM 17168</strain>
    </source>
</reference>
<evidence type="ECO:0000256" key="1">
    <source>
        <dbReference type="SAM" id="MobiDB-lite"/>
    </source>
</evidence>
<sequence length="60" mass="6756">MLKSLKSKPVQKPEDKSEILSDADLDHVSGGLNPQPLPPRWLFSSFRIQALVLPKLFVSR</sequence>
<accession>A0ABQ4SIZ0</accession>
<feature type="region of interest" description="Disordered" evidence="1">
    <location>
        <begin position="1"/>
        <end position="31"/>
    </location>
</feature>
<feature type="compositionally biased region" description="Basic and acidic residues" evidence="1">
    <location>
        <begin position="11"/>
        <end position="27"/>
    </location>
</feature>
<name>A0ABQ4SIZ0_9HYPH</name>
<comment type="caution">
    <text evidence="2">The sequence shown here is derived from an EMBL/GenBank/DDBJ whole genome shotgun (WGS) entry which is preliminary data.</text>
</comment>
<proteinExistence type="predicted"/>
<dbReference type="RefSeq" id="WP_238238534.1">
    <property type="nucleotide sequence ID" value="NZ_BPQQ01000055.1"/>
</dbReference>
<evidence type="ECO:0000313" key="2">
    <source>
        <dbReference type="EMBL" id="GJE02398.1"/>
    </source>
</evidence>
<gene>
    <name evidence="2" type="ORF">GMJLKIPL_4346</name>
</gene>
<dbReference type="EMBL" id="BPQQ01000055">
    <property type="protein sequence ID" value="GJE02398.1"/>
    <property type="molecule type" value="Genomic_DNA"/>
</dbReference>
<dbReference type="Proteomes" id="UP001055153">
    <property type="component" value="Unassembled WGS sequence"/>
</dbReference>
<organism evidence="2 3">
    <name type="scientific">Methylobacterium isbiliense</name>
    <dbReference type="NCBI Taxonomy" id="315478"/>
    <lineage>
        <taxon>Bacteria</taxon>
        <taxon>Pseudomonadati</taxon>
        <taxon>Pseudomonadota</taxon>
        <taxon>Alphaproteobacteria</taxon>
        <taxon>Hyphomicrobiales</taxon>
        <taxon>Methylobacteriaceae</taxon>
        <taxon>Methylobacterium</taxon>
    </lineage>
</organism>
<evidence type="ECO:0000313" key="3">
    <source>
        <dbReference type="Proteomes" id="UP001055153"/>
    </source>
</evidence>